<dbReference type="InterPro" id="IPR050340">
    <property type="entry name" value="Cytosolic_Fe-S_CAF"/>
</dbReference>
<dbReference type="InterPro" id="IPR009016">
    <property type="entry name" value="Fe_hydrogenase"/>
</dbReference>
<proteinExistence type="predicted"/>
<dbReference type="Gene3D" id="4.10.260.20">
    <property type="entry name" value="Iron hydrogenase, small subunit"/>
    <property type="match status" value="1"/>
</dbReference>
<dbReference type="Pfam" id="PF13187">
    <property type="entry name" value="Fer4_9"/>
    <property type="match status" value="1"/>
</dbReference>
<feature type="domain" description="4Fe-4S ferredoxin-type" evidence="5">
    <location>
        <begin position="65"/>
        <end position="93"/>
    </location>
</feature>
<dbReference type="EMBL" id="CP120678">
    <property type="protein sequence ID" value="WIW71241.1"/>
    <property type="molecule type" value="Genomic_DNA"/>
</dbReference>
<keyword evidence="1" id="KW-0479">Metal-binding</keyword>
<dbReference type="SMART" id="SM00902">
    <property type="entry name" value="Fe_hyd_SSU"/>
    <property type="match status" value="1"/>
</dbReference>
<feature type="signal peptide" evidence="4">
    <location>
        <begin position="1"/>
        <end position="26"/>
    </location>
</feature>
<feature type="chain" id="PRO_5040882227" evidence="4">
    <location>
        <begin position="27"/>
        <end position="508"/>
    </location>
</feature>
<dbReference type="InterPro" id="IPR017900">
    <property type="entry name" value="4Fe4S_Fe_S_CS"/>
</dbReference>
<dbReference type="InterPro" id="IPR013352">
    <property type="entry name" value="Fe_hydrogenase_subset"/>
</dbReference>
<dbReference type="AlphaFoldDB" id="A0A9Y2AJX6"/>
<dbReference type="Gene3D" id="3.40.950.10">
    <property type="entry name" value="Fe-only Hydrogenase (Larger Subunit), Chain L, domain 3"/>
    <property type="match status" value="1"/>
</dbReference>
<sequence length="508" mass="55916">MKNKISRRNFLKLVSSTGVLGTSVLAAGCSGKPSGGTGWMPNQYEGSKNYPIKVKGRIAIDSKNPSIMRDDAKCILCGQCLEVCQNVMSVYGSYELPIKDDTPCVHCGQCTLWCPTGAITEKSNINEVVKALNDPTKFVIVQTAPATRVGLGEEFGLEAGTIVEGKQVAALKKIGFDAVVDTTYSADLTIMEEASEVAHRVLKEPNKLPQFTSCCPGWVKFCEYFGSDIMEHLSSCKSPQQMLGPLIKTYYAKHKNIHPKDIVSVSIMPCTAKKYECNRPEMNAAGIMLGDKNIRDVDYVLTTRELARLIKMNNIDLTTLEDTEYDSILGEGTGAGKIFGTTGGVMEAAVRTLYWLVTKQDPPEVLLDWQAVRGLAGVKEASANVPGVGEVKVAVCSGLKNARIIMERIRNHTAPWQFVEFMACPGGCIAGGGQPRTSLPPSDEVRTLRMQNLYKLDSKRSVKRLSHTNKEVQDLYDQFLEKPLSKKAEQLLHTHYTDRSYQLTIKNK</sequence>
<dbReference type="Gene3D" id="3.30.70.20">
    <property type="match status" value="1"/>
</dbReference>
<dbReference type="InterPro" id="IPR036991">
    <property type="entry name" value="Fe_hydrogenase_ssu_sf"/>
</dbReference>
<dbReference type="Gene3D" id="3.40.50.1780">
    <property type="match status" value="1"/>
</dbReference>
<evidence type="ECO:0000313" key="7">
    <source>
        <dbReference type="Proteomes" id="UP001243623"/>
    </source>
</evidence>
<dbReference type="SUPFAM" id="SSF53920">
    <property type="entry name" value="Fe-only hydrogenase"/>
    <property type="match status" value="1"/>
</dbReference>
<keyword evidence="2" id="KW-0408">Iron</keyword>
<dbReference type="InterPro" id="IPR017896">
    <property type="entry name" value="4Fe4S_Fe-S-bd"/>
</dbReference>
<dbReference type="Proteomes" id="UP001243623">
    <property type="component" value="Chromosome"/>
</dbReference>
<dbReference type="InterPro" id="IPR004108">
    <property type="entry name" value="Fe_hydrogenase_lsu_C"/>
</dbReference>
<dbReference type="GO" id="GO:0008901">
    <property type="term" value="F:ferredoxin hydrogenase activity"/>
    <property type="evidence" value="ECO:0007669"/>
    <property type="project" value="InterPro"/>
</dbReference>
<gene>
    <name evidence="6" type="ORF">P3F81_02600</name>
</gene>
<dbReference type="InterPro" id="IPR003149">
    <property type="entry name" value="Fe_hydrogenase_ssu"/>
</dbReference>
<dbReference type="GO" id="GO:0051536">
    <property type="term" value="F:iron-sulfur cluster binding"/>
    <property type="evidence" value="ECO:0007669"/>
    <property type="project" value="UniProtKB-KW"/>
</dbReference>
<dbReference type="NCBIfam" id="TIGR02512">
    <property type="entry name" value="FeFe_hydrog_A"/>
    <property type="match status" value="1"/>
</dbReference>
<keyword evidence="3" id="KW-0411">Iron-sulfur</keyword>
<dbReference type="Pfam" id="PF02906">
    <property type="entry name" value="Fe_hyd_lg_C"/>
    <property type="match status" value="1"/>
</dbReference>
<evidence type="ECO:0000313" key="6">
    <source>
        <dbReference type="EMBL" id="WIW71241.1"/>
    </source>
</evidence>
<dbReference type="SUPFAM" id="SSF54862">
    <property type="entry name" value="4Fe-4S ferredoxins"/>
    <property type="match status" value="1"/>
</dbReference>
<evidence type="ECO:0000256" key="1">
    <source>
        <dbReference type="ARBA" id="ARBA00022723"/>
    </source>
</evidence>
<dbReference type="KEGG" id="sgbi:P3F81_02600"/>
<dbReference type="Pfam" id="PF02256">
    <property type="entry name" value="Fe_hyd_SSU"/>
    <property type="match status" value="1"/>
</dbReference>
<organism evidence="6 7">
    <name type="scientific">Selenobaculum gibii</name>
    <dbReference type="NCBI Taxonomy" id="3054208"/>
    <lineage>
        <taxon>Bacteria</taxon>
        <taxon>Bacillati</taxon>
        <taxon>Bacillota</taxon>
        <taxon>Negativicutes</taxon>
        <taxon>Selenomonadales</taxon>
        <taxon>Selenomonadaceae</taxon>
        <taxon>Selenobaculum</taxon>
    </lineage>
</organism>
<name>A0A9Y2AJX6_9FIRM</name>
<dbReference type="GO" id="GO:0005506">
    <property type="term" value="F:iron ion binding"/>
    <property type="evidence" value="ECO:0007669"/>
    <property type="project" value="InterPro"/>
</dbReference>
<evidence type="ECO:0000259" key="5">
    <source>
        <dbReference type="PROSITE" id="PS51379"/>
    </source>
</evidence>
<feature type="domain" description="4Fe-4S ferredoxin-type" evidence="5">
    <location>
        <begin position="95"/>
        <end position="124"/>
    </location>
</feature>
<keyword evidence="4" id="KW-0732">Signal</keyword>
<evidence type="ECO:0000256" key="2">
    <source>
        <dbReference type="ARBA" id="ARBA00023004"/>
    </source>
</evidence>
<dbReference type="PROSITE" id="PS51257">
    <property type="entry name" value="PROKAR_LIPOPROTEIN"/>
    <property type="match status" value="1"/>
</dbReference>
<dbReference type="PANTHER" id="PTHR11615">
    <property type="entry name" value="NITRATE, FORMATE, IRON DEHYDROGENASE"/>
    <property type="match status" value="1"/>
</dbReference>
<reference evidence="6" key="1">
    <citation type="submission" date="2023-03" db="EMBL/GenBank/DDBJ databases">
        <title>Selenobaculum gbiensis gen. nov. sp. nov., a new bacterium isolated from the gut microbiota of IBD patient.</title>
        <authorList>
            <person name="Yeo S."/>
            <person name="Park H."/>
            <person name="Huh C.S."/>
        </authorList>
    </citation>
    <scope>NUCLEOTIDE SEQUENCE</scope>
    <source>
        <strain evidence="6">ICN-92133</strain>
    </source>
</reference>
<evidence type="ECO:0000256" key="4">
    <source>
        <dbReference type="SAM" id="SignalP"/>
    </source>
</evidence>
<dbReference type="PROSITE" id="PS51379">
    <property type="entry name" value="4FE4S_FER_2"/>
    <property type="match status" value="2"/>
</dbReference>
<dbReference type="RefSeq" id="WP_309320598.1">
    <property type="nucleotide sequence ID" value="NZ_CP120678.1"/>
</dbReference>
<dbReference type="PROSITE" id="PS00198">
    <property type="entry name" value="4FE4S_FER_1"/>
    <property type="match status" value="1"/>
</dbReference>
<evidence type="ECO:0000256" key="3">
    <source>
        <dbReference type="ARBA" id="ARBA00023014"/>
    </source>
</evidence>
<keyword evidence="7" id="KW-1185">Reference proteome</keyword>
<accession>A0A9Y2AJX6</accession>
<protein>
    <submittedName>
        <fullName evidence="6">[FeFe] hydrogenase, group A</fullName>
    </submittedName>
</protein>